<dbReference type="Gene3D" id="3.90.1150.10">
    <property type="entry name" value="Aspartate Aminotransferase, domain 1"/>
    <property type="match status" value="1"/>
</dbReference>
<organism evidence="4 5">
    <name type="scientific">Polychaeton citri CBS 116435</name>
    <dbReference type="NCBI Taxonomy" id="1314669"/>
    <lineage>
        <taxon>Eukaryota</taxon>
        <taxon>Fungi</taxon>
        <taxon>Dikarya</taxon>
        <taxon>Ascomycota</taxon>
        <taxon>Pezizomycotina</taxon>
        <taxon>Dothideomycetes</taxon>
        <taxon>Dothideomycetidae</taxon>
        <taxon>Capnodiales</taxon>
        <taxon>Capnodiaceae</taxon>
        <taxon>Polychaeton</taxon>
    </lineage>
</organism>
<evidence type="ECO:0000256" key="3">
    <source>
        <dbReference type="RuleBase" id="RU003560"/>
    </source>
</evidence>
<dbReference type="AlphaFoldDB" id="A0A9P4QJL2"/>
<dbReference type="PANTHER" id="PTHR43094:SF1">
    <property type="entry name" value="AMINOTRANSFERASE CLASS-III"/>
    <property type="match status" value="1"/>
</dbReference>
<comment type="similarity">
    <text evidence="1 3">Belongs to the class-III pyridoxal-phosphate-dependent aminotransferase family.</text>
</comment>
<dbReference type="Gene3D" id="3.40.640.10">
    <property type="entry name" value="Type I PLP-dependent aspartate aminotransferase-like (Major domain)"/>
    <property type="match status" value="1"/>
</dbReference>
<dbReference type="EMBL" id="MU003765">
    <property type="protein sequence ID" value="KAF2726086.1"/>
    <property type="molecule type" value="Genomic_DNA"/>
</dbReference>
<dbReference type="InterPro" id="IPR015421">
    <property type="entry name" value="PyrdxlP-dep_Trfase_major"/>
</dbReference>
<keyword evidence="4" id="KW-0808">Transferase</keyword>
<keyword evidence="5" id="KW-1185">Reference proteome</keyword>
<evidence type="ECO:0000256" key="2">
    <source>
        <dbReference type="ARBA" id="ARBA00022898"/>
    </source>
</evidence>
<dbReference type="Proteomes" id="UP000799441">
    <property type="component" value="Unassembled WGS sequence"/>
</dbReference>
<accession>A0A9P4QJL2</accession>
<dbReference type="InterPro" id="IPR015422">
    <property type="entry name" value="PyrdxlP-dep_Trfase_small"/>
</dbReference>
<protein>
    <submittedName>
        <fullName evidence="4">PLP-dependent transferase</fullName>
    </submittedName>
</protein>
<dbReference type="SUPFAM" id="SSF53383">
    <property type="entry name" value="PLP-dependent transferases"/>
    <property type="match status" value="1"/>
</dbReference>
<gene>
    <name evidence="4" type="ORF">K431DRAFT_213991</name>
</gene>
<dbReference type="GO" id="GO:0005829">
    <property type="term" value="C:cytosol"/>
    <property type="evidence" value="ECO:0007669"/>
    <property type="project" value="TreeGrafter"/>
</dbReference>
<reference evidence="4" key="1">
    <citation type="journal article" date="2020" name="Stud. Mycol.">
        <title>101 Dothideomycetes genomes: a test case for predicting lifestyles and emergence of pathogens.</title>
        <authorList>
            <person name="Haridas S."/>
            <person name="Albert R."/>
            <person name="Binder M."/>
            <person name="Bloem J."/>
            <person name="Labutti K."/>
            <person name="Salamov A."/>
            <person name="Andreopoulos B."/>
            <person name="Baker S."/>
            <person name="Barry K."/>
            <person name="Bills G."/>
            <person name="Bluhm B."/>
            <person name="Cannon C."/>
            <person name="Castanera R."/>
            <person name="Culley D."/>
            <person name="Daum C."/>
            <person name="Ezra D."/>
            <person name="Gonzalez J."/>
            <person name="Henrissat B."/>
            <person name="Kuo A."/>
            <person name="Liang C."/>
            <person name="Lipzen A."/>
            <person name="Lutzoni F."/>
            <person name="Magnuson J."/>
            <person name="Mondo S."/>
            <person name="Nolan M."/>
            <person name="Ohm R."/>
            <person name="Pangilinan J."/>
            <person name="Park H.-J."/>
            <person name="Ramirez L."/>
            <person name="Alfaro M."/>
            <person name="Sun H."/>
            <person name="Tritt A."/>
            <person name="Yoshinaga Y."/>
            <person name="Zwiers L.-H."/>
            <person name="Turgeon B."/>
            <person name="Goodwin S."/>
            <person name="Spatafora J."/>
            <person name="Crous P."/>
            <person name="Grigoriev I."/>
        </authorList>
    </citation>
    <scope>NUCLEOTIDE SEQUENCE</scope>
    <source>
        <strain evidence="4">CBS 116435</strain>
    </source>
</reference>
<proteinExistence type="inferred from homology"/>
<dbReference type="InterPro" id="IPR005814">
    <property type="entry name" value="Aminotrans_3"/>
</dbReference>
<name>A0A9P4QJL2_9PEZI</name>
<keyword evidence="2 3" id="KW-0663">Pyridoxal phosphate</keyword>
<dbReference type="GO" id="GO:0030170">
    <property type="term" value="F:pyridoxal phosphate binding"/>
    <property type="evidence" value="ECO:0007669"/>
    <property type="project" value="InterPro"/>
</dbReference>
<dbReference type="OrthoDB" id="5419315at2759"/>
<comment type="caution">
    <text evidence="4">The sequence shown here is derived from an EMBL/GenBank/DDBJ whole genome shotgun (WGS) entry which is preliminary data.</text>
</comment>
<dbReference type="InterPro" id="IPR015424">
    <property type="entry name" value="PyrdxlP-dep_Trfase"/>
</dbReference>
<evidence type="ECO:0000256" key="1">
    <source>
        <dbReference type="ARBA" id="ARBA00008954"/>
    </source>
</evidence>
<sequence>MAPSKYKELDSSLPIAPIVPTDTKDGNDRLIVRPSFVLHRVLTGNPVKVINTHGHCYSLETGQDILDASGGAAVACLGYHMVRVAKAMQEQALRVPYCLTSSFSTQATEDLADFLCRSTGGNMRHVWFTNSGSAAMEAAMKLAIQYHQEEDPKSTKTWFISRYASYHGNTMGALSVGGHAARREMYDGFVRHNPTQRISPCYSYRDRRSGESDGQYVARLADELERTIQDIGKDNVAAFVAEPVVGAALGAVAPVPGYFKAMETVCKSNQVLLILDEVMCGAGRIGPRPTDQFPNPLHAWQDPLIGIVPDIMTMGKGLGAGFSTVAAMLANVRVMDKILHGSGLHNHGHTYDNHPVETAGALEVCKIVQEKNLVANVRDTGALLGKLLKEKLGSHPHIGDVRGMGLLWGIELVKDKVTKERFEGNGKIAAGICKLGYTAPHSIQVYPGSGSTNSKQGDHIILAPAYTITVADAHQIASKTATLVSEYFSRLRVF</sequence>
<dbReference type="PANTHER" id="PTHR43094">
    <property type="entry name" value="AMINOTRANSFERASE"/>
    <property type="match status" value="1"/>
</dbReference>
<dbReference type="Pfam" id="PF00202">
    <property type="entry name" value="Aminotran_3"/>
    <property type="match status" value="1"/>
</dbReference>
<dbReference type="CDD" id="cd00610">
    <property type="entry name" value="OAT_like"/>
    <property type="match status" value="1"/>
</dbReference>
<evidence type="ECO:0000313" key="4">
    <source>
        <dbReference type="EMBL" id="KAF2726086.1"/>
    </source>
</evidence>
<dbReference type="GO" id="GO:0008483">
    <property type="term" value="F:transaminase activity"/>
    <property type="evidence" value="ECO:0007669"/>
    <property type="project" value="InterPro"/>
</dbReference>
<evidence type="ECO:0000313" key="5">
    <source>
        <dbReference type="Proteomes" id="UP000799441"/>
    </source>
</evidence>